<dbReference type="STRING" id="1219043.SCH01S_42_01410"/>
<dbReference type="NCBIfam" id="TIGR01128">
    <property type="entry name" value="holA"/>
    <property type="match status" value="1"/>
</dbReference>
<comment type="catalytic activity">
    <reaction evidence="7">
        <text>DNA(n) + a 2'-deoxyribonucleoside 5'-triphosphate = DNA(n+1) + diphosphate</text>
        <dbReference type="Rhea" id="RHEA:22508"/>
        <dbReference type="Rhea" id="RHEA-COMP:17339"/>
        <dbReference type="Rhea" id="RHEA-COMP:17340"/>
        <dbReference type="ChEBI" id="CHEBI:33019"/>
        <dbReference type="ChEBI" id="CHEBI:61560"/>
        <dbReference type="ChEBI" id="CHEBI:173112"/>
        <dbReference type="EC" id="2.7.7.7"/>
    </reaction>
</comment>
<dbReference type="InterPro" id="IPR005790">
    <property type="entry name" value="DNA_polIII_delta"/>
</dbReference>
<evidence type="ECO:0000256" key="6">
    <source>
        <dbReference type="ARBA" id="ARBA00034754"/>
    </source>
</evidence>
<reference evidence="8 9" key="1">
    <citation type="submission" date="2015-04" db="EMBL/GenBank/DDBJ databases">
        <title>Whole genome shotgun sequence of Sphingomonas changbaiensis NBRC 104936.</title>
        <authorList>
            <person name="Katano-Makiyama Y."/>
            <person name="Hosoyama A."/>
            <person name="Hashimoto M."/>
            <person name="Noguchi M."/>
            <person name="Tsuchikane K."/>
            <person name="Ohji S."/>
            <person name="Yamazoe A."/>
            <person name="Ichikawa N."/>
            <person name="Kimura A."/>
            <person name="Fujita N."/>
        </authorList>
    </citation>
    <scope>NUCLEOTIDE SEQUENCE [LARGE SCALE GENOMIC DNA]</scope>
    <source>
        <strain evidence="8 9">NBRC 104936</strain>
    </source>
</reference>
<dbReference type="EC" id="2.7.7.7" evidence="1"/>
<dbReference type="RefSeq" id="WP_046348887.1">
    <property type="nucleotide sequence ID" value="NZ_BBWU01000042.1"/>
</dbReference>
<keyword evidence="4" id="KW-0235">DNA replication</keyword>
<dbReference type="Gene3D" id="1.20.272.10">
    <property type="match status" value="1"/>
</dbReference>
<keyword evidence="3" id="KW-0548">Nucleotidyltransferase</keyword>
<dbReference type="EMBL" id="BBWU01000042">
    <property type="protein sequence ID" value="GAO40097.1"/>
    <property type="molecule type" value="Genomic_DNA"/>
</dbReference>
<dbReference type="GO" id="GO:0009360">
    <property type="term" value="C:DNA polymerase III complex"/>
    <property type="evidence" value="ECO:0007669"/>
    <property type="project" value="TreeGrafter"/>
</dbReference>
<dbReference type="PANTHER" id="PTHR34388">
    <property type="entry name" value="DNA POLYMERASE III SUBUNIT DELTA"/>
    <property type="match status" value="1"/>
</dbReference>
<keyword evidence="9" id="KW-1185">Reference proteome</keyword>
<gene>
    <name evidence="8" type="primary">holA</name>
    <name evidence="8" type="ORF">SCH01S_42_01410</name>
</gene>
<name>A0A0E9MQP7_9SPHN</name>
<dbReference type="GO" id="GO:0006261">
    <property type="term" value="P:DNA-templated DNA replication"/>
    <property type="evidence" value="ECO:0007669"/>
    <property type="project" value="TreeGrafter"/>
</dbReference>
<comment type="similarity">
    <text evidence="6">Belongs to the DNA polymerase HolA subunit family.</text>
</comment>
<evidence type="ECO:0000313" key="8">
    <source>
        <dbReference type="EMBL" id="GAO40097.1"/>
    </source>
</evidence>
<evidence type="ECO:0000313" key="9">
    <source>
        <dbReference type="Proteomes" id="UP000033202"/>
    </source>
</evidence>
<dbReference type="SUPFAM" id="SSF48019">
    <property type="entry name" value="post-AAA+ oligomerization domain-like"/>
    <property type="match status" value="1"/>
</dbReference>
<evidence type="ECO:0000256" key="3">
    <source>
        <dbReference type="ARBA" id="ARBA00022695"/>
    </source>
</evidence>
<evidence type="ECO:0000256" key="4">
    <source>
        <dbReference type="ARBA" id="ARBA00022705"/>
    </source>
</evidence>
<evidence type="ECO:0000256" key="1">
    <source>
        <dbReference type="ARBA" id="ARBA00012417"/>
    </source>
</evidence>
<comment type="caution">
    <text evidence="8">The sequence shown here is derived from an EMBL/GenBank/DDBJ whole genome shotgun (WGS) entry which is preliminary data.</text>
</comment>
<dbReference type="Proteomes" id="UP000033202">
    <property type="component" value="Unassembled WGS sequence"/>
</dbReference>
<keyword evidence="5" id="KW-0239">DNA-directed DNA polymerase</keyword>
<dbReference type="GO" id="GO:0003887">
    <property type="term" value="F:DNA-directed DNA polymerase activity"/>
    <property type="evidence" value="ECO:0007669"/>
    <property type="project" value="UniProtKB-KW"/>
</dbReference>
<dbReference type="AlphaFoldDB" id="A0A0E9MQP7"/>
<dbReference type="OrthoDB" id="9804983at2"/>
<organism evidence="8 9">
    <name type="scientific">Sphingomonas changbaiensis NBRC 104936</name>
    <dbReference type="NCBI Taxonomy" id="1219043"/>
    <lineage>
        <taxon>Bacteria</taxon>
        <taxon>Pseudomonadati</taxon>
        <taxon>Pseudomonadota</taxon>
        <taxon>Alphaproteobacteria</taxon>
        <taxon>Sphingomonadales</taxon>
        <taxon>Sphingomonadaceae</taxon>
        <taxon>Sphingomonas</taxon>
    </lineage>
</organism>
<protein>
    <recommendedName>
        <fullName evidence="1">DNA-directed DNA polymerase</fullName>
        <ecNumber evidence="1">2.7.7.7</ecNumber>
    </recommendedName>
</protein>
<dbReference type="PANTHER" id="PTHR34388:SF1">
    <property type="entry name" value="DNA POLYMERASE III SUBUNIT DELTA"/>
    <property type="match status" value="1"/>
</dbReference>
<dbReference type="GO" id="GO:0003677">
    <property type="term" value="F:DNA binding"/>
    <property type="evidence" value="ECO:0007669"/>
    <property type="project" value="InterPro"/>
</dbReference>
<accession>A0A0E9MQP7</accession>
<keyword evidence="2" id="KW-0808">Transferase</keyword>
<sequence>MKASRAEIERTLDRPSDSVRCILLHGPDDAGSRALSERLAKAMGADAERIDLDGATLAKDPALLSDEAASTSLFGGARWIRVRANGDEVTEAVEALLAAPQAGNPVVVIAGALKPASKLLKLALASPAMPAFASYAPEGREADQMVAGLGAALGLRIAPNIARRIFDAAAGDRAIVVQELEKIASFLDAGEGPPREVDAAVLDAIGAGEGESSSGALADAVLTGAARPAVEELKQLAESGEDGIPLIRAMLRRLLQLAALRADADRTSLAEATKAVFFKDKDVVAAELRRWNAPDLAMLVDRITAAQARLMESGSAGAVTASQELLTIARAAAGRGR</sequence>
<evidence type="ECO:0000256" key="5">
    <source>
        <dbReference type="ARBA" id="ARBA00022932"/>
    </source>
</evidence>
<proteinExistence type="inferred from homology"/>
<evidence type="ECO:0000256" key="2">
    <source>
        <dbReference type="ARBA" id="ARBA00022679"/>
    </source>
</evidence>
<evidence type="ECO:0000256" key="7">
    <source>
        <dbReference type="ARBA" id="ARBA00049244"/>
    </source>
</evidence>
<dbReference type="InterPro" id="IPR008921">
    <property type="entry name" value="DNA_pol3_clamp-load_cplx_C"/>
</dbReference>